<comment type="caution">
    <text evidence="1">The sequence shown here is derived from an EMBL/GenBank/DDBJ whole genome shotgun (WGS) entry which is preliminary data.</text>
</comment>
<reference evidence="2" key="1">
    <citation type="journal article" date="2014" name="Environ. Microbiol.">
        <title>Comparative genomics of the marine bacterial genus Glaciecola reveals the high degree of genomic diversity and genomic characteristic for cold adaptation.</title>
        <authorList>
            <person name="Qin Q.L."/>
            <person name="Xie B.B."/>
            <person name="Yu Y."/>
            <person name="Shu Y.L."/>
            <person name="Rong J.C."/>
            <person name="Zhang Y.J."/>
            <person name="Zhao D.L."/>
            <person name="Chen X.L."/>
            <person name="Zhang X.Y."/>
            <person name="Chen B."/>
            <person name="Zhou B.C."/>
            <person name="Zhang Y.Z."/>
        </authorList>
    </citation>
    <scope>NUCLEOTIDE SEQUENCE [LARGE SCALE GENOMIC DNA]</scope>
    <source>
        <strain evidence="2">LMG 21857</strain>
    </source>
</reference>
<proteinExistence type="predicted"/>
<organism evidence="1 2">
    <name type="scientific">Paraglaciecola polaris LMG 21857</name>
    <dbReference type="NCBI Taxonomy" id="1129793"/>
    <lineage>
        <taxon>Bacteria</taxon>
        <taxon>Pseudomonadati</taxon>
        <taxon>Pseudomonadota</taxon>
        <taxon>Gammaproteobacteria</taxon>
        <taxon>Alteromonadales</taxon>
        <taxon>Alteromonadaceae</taxon>
        <taxon>Paraglaciecola</taxon>
    </lineage>
</organism>
<dbReference type="AlphaFoldDB" id="K6ZNE2"/>
<sequence length="44" mass="4996">MSDRLYTHTDALNMADHPQLQAYTVYFIHPVTKEIIGVSTQAAF</sequence>
<evidence type="ECO:0000313" key="1">
    <source>
        <dbReference type="EMBL" id="GAC31797.1"/>
    </source>
</evidence>
<evidence type="ECO:0000313" key="2">
    <source>
        <dbReference type="Proteomes" id="UP000006322"/>
    </source>
</evidence>
<accession>K6ZNE2</accession>
<protein>
    <submittedName>
        <fullName evidence="1">Uncharacterized protein</fullName>
    </submittedName>
</protein>
<keyword evidence="2" id="KW-1185">Reference proteome</keyword>
<name>K6ZNE2_9ALTE</name>
<dbReference type="Proteomes" id="UP000006322">
    <property type="component" value="Unassembled WGS sequence"/>
</dbReference>
<dbReference type="EMBL" id="BAER01000023">
    <property type="protein sequence ID" value="GAC31797.1"/>
    <property type="molecule type" value="Genomic_DNA"/>
</dbReference>
<gene>
    <name evidence="1" type="ORF">GPLA_0881</name>
</gene>